<dbReference type="EMBL" id="KI299381">
    <property type="protein sequence ID" value="ERZ97717.1"/>
    <property type="molecule type" value="Genomic_DNA"/>
</dbReference>
<proteinExistence type="predicted"/>
<dbReference type="AlphaFoldDB" id="U9SUJ8"/>
<evidence type="ECO:0000313" key="1">
    <source>
        <dbReference type="EMBL" id="ERZ97717.1"/>
    </source>
</evidence>
<protein>
    <submittedName>
        <fullName evidence="1">Uncharacterized protein</fullName>
    </submittedName>
</protein>
<organism evidence="1">
    <name type="scientific">Rhizophagus irregularis (strain DAOM 181602 / DAOM 197198 / MUCL 43194)</name>
    <name type="common">Arbuscular mycorrhizal fungus</name>
    <name type="synonym">Glomus intraradices</name>
    <dbReference type="NCBI Taxonomy" id="747089"/>
    <lineage>
        <taxon>Eukaryota</taxon>
        <taxon>Fungi</taxon>
        <taxon>Fungi incertae sedis</taxon>
        <taxon>Mucoromycota</taxon>
        <taxon>Glomeromycotina</taxon>
        <taxon>Glomeromycetes</taxon>
        <taxon>Glomerales</taxon>
        <taxon>Glomeraceae</taxon>
        <taxon>Rhizophagus</taxon>
    </lineage>
</organism>
<accession>U9SUJ8</accession>
<feature type="non-terminal residue" evidence="1">
    <location>
        <position position="355"/>
    </location>
</feature>
<gene>
    <name evidence="1" type="ORF">GLOINDRAFT_88856</name>
</gene>
<sequence length="355" mass="40594">GFCKEGLVDPETNALSEKCLQGALGCYFADQDGITDHLGRRIFRAKSLKKYLDVVKLDGIPMPTPICPHIFGKIEEMNPDISINVWGWNEETATPKAEIASKNFKRPHEIDLLALTNIVKSEDTNKYGQKNHFLWIKNIDGLIYRDTAHKEKRHLCRRCTISFPSKKSRDSHQEYCLGLGEACQSVKLPVKGVNDFEQFKNYSRMINSPCVIIADFEAANVRWDCSGGIMKPFKSYGGQMRKISEQKANSFCYLVHWIDTGDVWGPFLYRGENATQEFVRRIDQELVSINEVLAIKVDRIETEEDKKKFAEADTCWICKGDDHPITSQHFKDFTPGQISLATRKGMYPYNYIDSL</sequence>
<feature type="non-terminal residue" evidence="1">
    <location>
        <position position="1"/>
    </location>
</feature>
<dbReference type="PANTHER" id="PTHR31511">
    <property type="entry name" value="PROTEIN CBG23764"/>
    <property type="match status" value="1"/>
</dbReference>
<dbReference type="HOGENOM" id="CLU_067013_0_0_1"/>
<dbReference type="PANTHER" id="PTHR31511:SF12">
    <property type="entry name" value="RHO TERMINATION FACTOR N-TERMINAL DOMAIN-CONTAINING PROTEIN"/>
    <property type="match status" value="1"/>
</dbReference>
<name>U9SUJ8_RHIID</name>
<reference evidence="1" key="1">
    <citation type="submission" date="2013-07" db="EMBL/GenBank/DDBJ databases">
        <title>The genome of an arbuscular mycorrhizal fungus provides insights into the evolution of the oldest plant symbiosis.</title>
        <authorList>
            <consortium name="DOE Joint Genome Institute"/>
            <person name="Tisserant E."/>
            <person name="Malbreil M."/>
            <person name="Kuo A."/>
            <person name="Kohler A."/>
            <person name="Symeonidi A."/>
            <person name="Balestrini R."/>
            <person name="Charron P."/>
            <person name="Duensing N."/>
            <person name="Frei-dit-Frey N."/>
            <person name="Gianinazzi-Pearson V."/>
            <person name="Gilbert B."/>
            <person name="Handa Y."/>
            <person name="Hijri M."/>
            <person name="Kaul R."/>
            <person name="Kawaguchi M."/>
            <person name="Krajinski F."/>
            <person name="Lammers P."/>
            <person name="Lapierre D."/>
            <person name="Masclaux F.G."/>
            <person name="Murat C."/>
            <person name="Morin E."/>
            <person name="Ndikumana S."/>
            <person name="Pagni M."/>
            <person name="Petitpierre D."/>
            <person name="Requena N."/>
            <person name="Rosikiewicz P."/>
            <person name="Riley R."/>
            <person name="Saito K."/>
            <person name="San Clemente H."/>
            <person name="Shapiro H."/>
            <person name="van Tuinen D."/>
            <person name="Becard G."/>
            <person name="Bonfante P."/>
            <person name="Paszkowski U."/>
            <person name="Shachar-Hill Y."/>
            <person name="Young J.P."/>
            <person name="Sanders I.R."/>
            <person name="Henrissat B."/>
            <person name="Rensing S.A."/>
            <person name="Grigoriev I.V."/>
            <person name="Corradi N."/>
            <person name="Roux C."/>
            <person name="Martin F."/>
        </authorList>
    </citation>
    <scope>NUCLEOTIDE SEQUENCE</scope>
    <source>
        <strain evidence="1">DAOM 197198</strain>
    </source>
</reference>